<dbReference type="PANTHER" id="PTHR10799">
    <property type="entry name" value="SNF2/RAD54 HELICASE FAMILY"/>
    <property type="match status" value="1"/>
</dbReference>
<keyword evidence="4" id="KW-0547">Nucleotide-binding</keyword>
<dbReference type="CDD" id="cd18793">
    <property type="entry name" value="SF2_C_SNF"/>
    <property type="match status" value="1"/>
</dbReference>
<dbReference type="AlphaFoldDB" id="A0A5K4FBR2"/>
<dbReference type="GO" id="GO:0005634">
    <property type="term" value="C:nucleus"/>
    <property type="evidence" value="ECO:0007669"/>
    <property type="project" value="UniProtKB-SubCell"/>
</dbReference>
<protein>
    <recommendedName>
        <fullName evidence="3">DNA helicase</fullName>
        <ecNumber evidence="3">3.6.4.12</ecNumber>
    </recommendedName>
</protein>
<evidence type="ECO:0000256" key="3">
    <source>
        <dbReference type="ARBA" id="ARBA00012551"/>
    </source>
</evidence>
<keyword evidence="7" id="KW-0067">ATP-binding</keyword>
<dbReference type="SMART" id="SM00490">
    <property type="entry name" value="HELICc"/>
    <property type="match status" value="1"/>
</dbReference>
<dbReference type="Proteomes" id="UP000008854">
    <property type="component" value="Unassembled WGS sequence"/>
</dbReference>
<evidence type="ECO:0000256" key="7">
    <source>
        <dbReference type="ARBA" id="ARBA00022840"/>
    </source>
</evidence>
<dbReference type="PROSITE" id="PS51194">
    <property type="entry name" value="HELICASE_CTER"/>
    <property type="match status" value="1"/>
</dbReference>
<evidence type="ECO:0000256" key="6">
    <source>
        <dbReference type="ARBA" id="ARBA00022806"/>
    </source>
</evidence>
<dbReference type="InParanoid" id="A0A5K4FBR2"/>
<dbReference type="GO" id="GO:0016787">
    <property type="term" value="F:hydrolase activity"/>
    <property type="evidence" value="ECO:0007669"/>
    <property type="project" value="UniProtKB-KW"/>
</dbReference>
<dbReference type="InterPro" id="IPR038718">
    <property type="entry name" value="SNF2-like_sf"/>
</dbReference>
<dbReference type="InterPro" id="IPR027417">
    <property type="entry name" value="P-loop_NTPase"/>
</dbReference>
<dbReference type="Pfam" id="PF00271">
    <property type="entry name" value="Helicase_C"/>
    <property type="match status" value="1"/>
</dbReference>
<evidence type="ECO:0000313" key="14">
    <source>
        <dbReference type="Proteomes" id="UP000008854"/>
    </source>
</evidence>
<dbReference type="Gene3D" id="3.40.50.10810">
    <property type="entry name" value="Tandem AAA-ATPase domain"/>
    <property type="match status" value="1"/>
</dbReference>
<evidence type="ECO:0000256" key="10">
    <source>
        <dbReference type="ARBA" id="ARBA00023242"/>
    </source>
</evidence>
<reference evidence="14" key="1">
    <citation type="journal article" date="2012" name="PLoS Negl. Trop. Dis.">
        <title>A systematically improved high quality genome and transcriptome of the human blood fluke Schistosoma mansoni.</title>
        <authorList>
            <person name="Protasio A.V."/>
            <person name="Tsai I.J."/>
            <person name="Babbage A."/>
            <person name="Nichol S."/>
            <person name="Hunt M."/>
            <person name="Aslett M.A."/>
            <person name="De Silva N."/>
            <person name="Velarde G.S."/>
            <person name="Anderson T.J."/>
            <person name="Clark R.C."/>
            <person name="Davidson C."/>
            <person name="Dillon G.P."/>
            <person name="Holroyd N.E."/>
            <person name="LoVerde P.T."/>
            <person name="Lloyd C."/>
            <person name="McQuillan J."/>
            <person name="Oliveira G."/>
            <person name="Otto T.D."/>
            <person name="Parker-Manuel S.J."/>
            <person name="Quail M.A."/>
            <person name="Wilson R.A."/>
            <person name="Zerlotini A."/>
            <person name="Dunne D.W."/>
            <person name="Berriman M."/>
        </authorList>
    </citation>
    <scope>NUCLEOTIDE SEQUENCE [LARGE SCALE GENOMIC DNA]</scope>
    <source>
        <strain evidence="14">Puerto Rican</strain>
    </source>
</reference>
<dbReference type="InterPro" id="IPR000330">
    <property type="entry name" value="SNF2_N"/>
</dbReference>
<dbReference type="Pfam" id="PF00176">
    <property type="entry name" value="SNF2-rel_dom"/>
    <property type="match status" value="1"/>
</dbReference>
<keyword evidence="5" id="KW-0378">Hydrolase</keyword>
<feature type="compositionally biased region" description="Basic and acidic residues" evidence="11">
    <location>
        <begin position="223"/>
        <end position="237"/>
    </location>
</feature>
<dbReference type="ExpressionAtlas" id="A0A5K4FBR2">
    <property type="expression patterns" value="baseline"/>
</dbReference>
<keyword evidence="9" id="KW-0238">DNA-binding</keyword>
<reference evidence="15" key="2">
    <citation type="submission" date="2019-11" db="UniProtKB">
        <authorList>
            <consortium name="WormBaseParasite"/>
        </authorList>
    </citation>
    <scope>IDENTIFICATION</scope>
    <source>
        <strain evidence="15">Puerto Rican</strain>
    </source>
</reference>
<evidence type="ECO:0000256" key="1">
    <source>
        <dbReference type="ARBA" id="ARBA00004123"/>
    </source>
</evidence>
<dbReference type="InterPro" id="IPR049730">
    <property type="entry name" value="SNF2/RAD54-like_C"/>
</dbReference>
<feature type="region of interest" description="Disordered" evidence="11">
    <location>
        <begin position="203"/>
        <end position="237"/>
    </location>
</feature>
<dbReference type="FunCoup" id="A0A5K4FBR2">
    <property type="interactions" value="2363"/>
</dbReference>
<proteinExistence type="inferred from homology"/>
<evidence type="ECO:0000256" key="8">
    <source>
        <dbReference type="ARBA" id="ARBA00022853"/>
    </source>
</evidence>
<keyword evidence="6" id="KW-0347">Helicase</keyword>
<sequence>MTDDYPDAVSSENRITKADDERDVKGSTVVSERMVSVIEAPDYLASFNIDTGGEAEGSSMPHYIVNLNMYNTNTDMDALTTLPIHGQDPDIGESSVSLPTSDMNSPVIMNDNVGLMCGVSSTGRGQQFFTPTMRSKARGRGRFSSVPLDDVMEKKIRTYEGKDCVQELGKLLKLFPRFKRAYINRVFTRNMLSYEKSYEQLKEEDDRERERCSKVRLIQAPKAESKRPTDSKTHNRPELPLQSQAFLCMGLPLGRCPPHVANSLYRRVIVTPEGTVESADEHEQKFLDSTGLSSSALETPSSHCEPPRPKPSLFTGLKISPVSTVLPPIHQLAEFKQSPPRPSEEQMLTSDNNAETLNSEETTIQQSGNKFFRTDHVSEAQKKKRGYINREMRTATVSTPVSRPIITASAVRSDLDSDDSSRKPGDAVKYLAKVGVVSNLVSRKRPTRRGKSTRQKLTTEIQEVNNETSTSPAVEVITEDDGLDLTNAERCHLLSFFNDAVLEELTLMPGCSRKTAQAIINMRPFKNTKDLVSQLSGVRHLSSNLYECCKDILEVRSSVIRLLNKCERLTEQVASHATRLLENTIDLPANAITDQNQSDGVDHEHDDFSINKTNGNPVQLVTQQPAILNPLRELKPYQLVGLNWLRLLHHEQVNGILADEMGLGKTVQAIAFLASLWESGNRGPHLIICPSSTQDNWQRELSLWCPHLKVLVYQGSAEQRKAIRLKIYESESQPDFNILLTSYAVGTSAIEDRALMKRINFHYGIFDEAHMLKNMTSQRYRNLMNFRVQRRLLLTGTPLQNNLLELVSLLSFVMPEMFLKSTDLLKRIFQIYSKPMNSREEDQSANNSPIRSSFEEERLVQAKSLLQPFCLRRLKSQVLGQLPPKTSEVVLVAMTKTQATHYHDLVKRLRSQRSLKDTNSNGQDPSLLLNNECEDGDENADPDASDPKGEYAPRKKARLDNYTTVNGTKSFPVTSKSISESLQSPCNMVTALRKAANHQALFSGLAYTDSNLRDIAESLHLDPSHSNADPNLIYEDLLAMSDHQIHKLCQFYETLSSYTLSPESIISGSGKIQWLNDNLPKLVSEGHRILIFSQFVIMLDILEEFLRITNRRYIRMDGSTPVSERQTLIDRFNSSSIEVFLLSTRAGGLGINLTGADTVIIHDIDFNPYNDRQAEDRCHRLGQKNPVHVIRLISEGTLEEGMLRIASEKLQMEQNVTGCVSEYNTEQTEESEDTTRVSSRSRRSKSTNILPPSSLDGMTENGNVFKVLGNWNSAASDLSLSIVNPISSNRISERDVRSLLSDALKL</sequence>
<evidence type="ECO:0000256" key="2">
    <source>
        <dbReference type="ARBA" id="ARBA00007025"/>
    </source>
</evidence>
<dbReference type="GO" id="GO:0005694">
    <property type="term" value="C:chromosome"/>
    <property type="evidence" value="ECO:0007669"/>
    <property type="project" value="UniProtKB-ARBA"/>
</dbReference>
<dbReference type="InterPro" id="IPR014001">
    <property type="entry name" value="Helicase_ATP-bd"/>
</dbReference>
<feature type="domain" description="Helicase ATP-binding" evidence="12">
    <location>
        <begin position="646"/>
        <end position="816"/>
    </location>
</feature>
<keyword evidence="14" id="KW-1185">Reference proteome</keyword>
<feature type="region of interest" description="Disordered" evidence="11">
    <location>
        <begin position="1"/>
        <end position="23"/>
    </location>
</feature>
<dbReference type="FunFam" id="3.40.50.10810:FF:000014">
    <property type="entry name" value="SWI/SNF-related matrix-associated actin-dependent regulator of chromatin subfamily A containing DEAD/H box 1"/>
    <property type="match status" value="1"/>
</dbReference>
<dbReference type="Gene3D" id="3.40.50.300">
    <property type="entry name" value="P-loop containing nucleotide triphosphate hydrolases"/>
    <property type="match status" value="1"/>
</dbReference>
<dbReference type="GO" id="GO:0006325">
    <property type="term" value="P:chromatin organization"/>
    <property type="evidence" value="ECO:0007669"/>
    <property type="project" value="UniProtKB-KW"/>
</dbReference>
<name>A0A5K4FBR2_SCHMA</name>
<feature type="domain" description="Helicase C-terminal" evidence="13">
    <location>
        <begin position="1074"/>
        <end position="1231"/>
    </location>
</feature>
<accession>A0A5K4FBR2</accession>
<feature type="compositionally biased region" description="Basic and acidic residues" evidence="11">
    <location>
        <begin position="14"/>
        <end position="23"/>
    </location>
</feature>
<evidence type="ECO:0000259" key="12">
    <source>
        <dbReference type="PROSITE" id="PS51192"/>
    </source>
</evidence>
<dbReference type="EC" id="3.6.4.12" evidence="3"/>
<dbReference type="GO" id="GO:0005524">
    <property type="term" value="F:ATP binding"/>
    <property type="evidence" value="ECO:0007669"/>
    <property type="project" value="UniProtKB-KW"/>
</dbReference>
<organism evidence="14 15">
    <name type="scientific">Schistosoma mansoni</name>
    <name type="common">Blood fluke</name>
    <dbReference type="NCBI Taxonomy" id="6183"/>
    <lineage>
        <taxon>Eukaryota</taxon>
        <taxon>Metazoa</taxon>
        <taxon>Spiralia</taxon>
        <taxon>Lophotrochozoa</taxon>
        <taxon>Platyhelminthes</taxon>
        <taxon>Trematoda</taxon>
        <taxon>Digenea</taxon>
        <taxon>Strigeidida</taxon>
        <taxon>Schistosomatoidea</taxon>
        <taxon>Schistosomatidae</taxon>
        <taxon>Schistosoma</taxon>
    </lineage>
</organism>
<dbReference type="PROSITE" id="PS51192">
    <property type="entry name" value="HELICASE_ATP_BIND_1"/>
    <property type="match status" value="1"/>
</dbReference>
<evidence type="ECO:0000256" key="11">
    <source>
        <dbReference type="SAM" id="MobiDB-lite"/>
    </source>
</evidence>
<evidence type="ECO:0000259" key="13">
    <source>
        <dbReference type="PROSITE" id="PS51194"/>
    </source>
</evidence>
<dbReference type="InterPro" id="IPR001650">
    <property type="entry name" value="Helicase_C-like"/>
</dbReference>
<evidence type="ECO:0000256" key="5">
    <source>
        <dbReference type="ARBA" id="ARBA00022801"/>
    </source>
</evidence>
<feature type="compositionally biased region" description="Acidic residues" evidence="11">
    <location>
        <begin position="932"/>
        <end position="944"/>
    </location>
</feature>
<keyword evidence="8" id="KW-0156">Chromatin regulator</keyword>
<keyword evidence="10" id="KW-0539">Nucleus</keyword>
<dbReference type="GO" id="GO:0003677">
    <property type="term" value="F:DNA binding"/>
    <property type="evidence" value="ECO:0007669"/>
    <property type="project" value="UniProtKB-KW"/>
</dbReference>
<evidence type="ECO:0000256" key="9">
    <source>
        <dbReference type="ARBA" id="ARBA00023125"/>
    </source>
</evidence>
<comment type="subcellular location">
    <subcellularLocation>
        <location evidence="1">Nucleus</location>
    </subcellularLocation>
</comment>
<feature type="region of interest" description="Disordered" evidence="11">
    <location>
        <begin position="1223"/>
        <end position="1257"/>
    </location>
</feature>
<evidence type="ECO:0000313" key="15">
    <source>
        <dbReference type="WBParaSite" id="Smp_340380.1"/>
    </source>
</evidence>
<dbReference type="SMART" id="SM00487">
    <property type="entry name" value="DEXDc"/>
    <property type="match status" value="1"/>
</dbReference>
<dbReference type="WBParaSite" id="Smp_340380.1">
    <property type="protein sequence ID" value="Smp_340380.1"/>
    <property type="gene ID" value="Smp_340380"/>
</dbReference>
<dbReference type="GO" id="GO:0003678">
    <property type="term" value="F:DNA helicase activity"/>
    <property type="evidence" value="ECO:0007669"/>
    <property type="project" value="UniProtKB-EC"/>
</dbReference>
<dbReference type="STRING" id="6183.A0A5K4FBR2"/>
<dbReference type="SUPFAM" id="SSF160975">
    <property type="entry name" value="AF1531-like"/>
    <property type="match status" value="1"/>
</dbReference>
<dbReference type="SUPFAM" id="SSF52540">
    <property type="entry name" value="P-loop containing nucleoside triphosphate hydrolases"/>
    <property type="match status" value="2"/>
</dbReference>
<comment type="similarity">
    <text evidence="2">Belongs to the SNF2/RAD54 helicase family.</text>
</comment>
<evidence type="ECO:0000256" key="4">
    <source>
        <dbReference type="ARBA" id="ARBA00022741"/>
    </source>
</evidence>
<feature type="region of interest" description="Disordered" evidence="11">
    <location>
        <begin position="913"/>
        <end position="959"/>
    </location>
</feature>